<organism evidence="3 4">
    <name type="scientific">Plenodomus tracheiphilus IPT5</name>
    <dbReference type="NCBI Taxonomy" id="1408161"/>
    <lineage>
        <taxon>Eukaryota</taxon>
        <taxon>Fungi</taxon>
        <taxon>Dikarya</taxon>
        <taxon>Ascomycota</taxon>
        <taxon>Pezizomycotina</taxon>
        <taxon>Dothideomycetes</taxon>
        <taxon>Pleosporomycetidae</taxon>
        <taxon>Pleosporales</taxon>
        <taxon>Pleosporineae</taxon>
        <taxon>Leptosphaeriaceae</taxon>
        <taxon>Plenodomus</taxon>
    </lineage>
</organism>
<dbReference type="EMBL" id="MU006306">
    <property type="protein sequence ID" value="KAF2850429.1"/>
    <property type="molecule type" value="Genomic_DNA"/>
</dbReference>
<sequence length="605" mass="67082">MKPLKPILLAVACSQVSLAKKHKDKPPDPPIQHIATTSTRPQLGFPQGPRPSPVKPPPPGETSSSSVNNLQHHAFDKACGLEKPTAENWKRDHDKIVAWIDIQYANYRADKGYNSFFLYLLAKWAPSTAPSMGRCDLLGDCTVGTCLNFNTSQPLEDRQRAYQVMEQISGIHHLYINLYRALVEAAQYILNRSNELVTNFSSAAKVERALADEARKRKLNLAIAQALLLVVDSLVGGLISKDSAEIKATKLAVDLAVSTYVGIVGAYNSAQGSVPDVSAGVENILKAALNDLTHQSSMSVSADLRDLMLGAPLFTNQNRTVVDLIKEGDFLEPDPHLFEELRMQFERSFFASAVSDLWTGHERAYIVDANKEEERCFDDLRPFIPLCSPNHNDRVYSLQSVPPTQENDHGDDDWANIAGPAGWRAFENSKISPYNISLSDILESSLFAAENNLDDIATNLAAHKLGVTMTNKTNIGKVPGAFRLPFCRSPKGEAISSYNDKAGRNYPCMCGEMGWKDGTYSPTVDQTEKFLAQTGLMFSKDYEDACDNDHHCKRNKGIDLKAKLEAYRKPGDPPIPEKIKHPYRKCKKPFGHTWGKPYEDVNPYG</sequence>
<keyword evidence="2" id="KW-0732">Signal</keyword>
<feature type="compositionally biased region" description="Pro residues" evidence="1">
    <location>
        <begin position="48"/>
        <end position="60"/>
    </location>
</feature>
<name>A0A6A7B7S9_9PLEO</name>
<reference evidence="3" key="1">
    <citation type="submission" date="2020-01" db="EMBL/GenBank/DDBJ databases">
        <authorList>
            <consortium name="DOE Joint Genome Institute"/>
            <person name="Haridas S."/>
            <person name="Albert R."/>
            <person name="Binder M."/>
            <person name="Bloem J."/>
            <person name="Labutti K."/>
            <person name="Salamov A."/>
            <person name="Andreopoulos B."/>
            <person name="Baker S.E."/>
            <person name="Barry K."/>
            <person name="Bills G."/>
            <person name="Bluhm B.H."/>
            <person name="Cannon C."/>
            <person name="Castanera R."/>
            <person name="Culley D.E."/>
            <person name="Daum C."/>
            <person name="Ezra D."/>
            <person name="Gonzalez J.B."/>
            <person name="Henrissat B."/>
            <person name="Kuo A."/>
            <person name="Liang C."/>
            <person name="Lipzen A."/>
            <person name="Lutzoni F."/>
            <person name="Magnuson J."/>
            <person name="Mondo S."/>
            <person name="Nolan M."/>
            <person name="Ohm R."/>
            <person name="Pangilinan J."/>
            <person name="Park H.-J."/>
            <person name="Ramirez L."/>
            <person name="Alfaro M."/>
            <person name="Sun H."/>
            <person name="Tritt A."/>
            <person name="Yoshinaga Y."/>
            <person name="Zwiers L.-H."/>
            <person name="Turgeon B.G."/>
            <person name="Goodwin S.B."/>
            <person name="Spatafora J.W."/>
            <person name="Crous P.W."/>
            <person name="Grigoriev I.V."/>
        </authorList>
    </citation>
    <scope>NUCLEOTIDE SEQUENCE</scope>
    <source>
        <strain evidence="3">IPT5</strain>
    </source>
</reference>
<accession>A0A6A7B7S9</accession>
<proteinExistence type="predicted"/>
<feature type="region of interest" description="Disordered" evidence="1">
    <location>
        <begin position="18"/>
        <end position="67"/>
    </location>
</feature>
<evidence type="ECO:0000256" key="1">
    <source>
        <dbReference type="SAM" id="MobiDB-lite"/>
    </source>
</evidence>
<gene>
    <name evidence="3" type="ORF">T440DRAFT_530497</name>
</gene>
<dbReference type="OrthoDB" id="3800526at2759"/>
<keyword evidence="4" id="KW-1185">Reference proteome</keyword>
<protein>
    <submittedName>
        <fullName evidence="3">Uncharacterized protein</fullName>
    </submittedName>
</protein>
<feature type="signal peptide" evidence="2">
    <location>
        <begin position="1"/>
        <end position="19"/>
    </location>
</feature>
<evidence type="ECO:0000313" key="4">
    <source>
        <dbReference type="Proteomes" id="UP000799423"/>
    </source>
</evidence>
<dbReference type="AlphaFoldDB" id="A0A6A7B7S9"/>
<evidence type="ECO:0000256" key="2">
    <source>
        <dbReference type="SAM" id="SignalP"/>
    </source>
</evidence>
<evidence type="ECO:0000313" key="3">
    <source>
        <dbReference type="EMBL" id="KAF2850429.1"/>
    </source>
</evidence>
<feature type="chain" id="PRO_5025600412" evidence="2">
    <location>
        <begin position="20"/>
        <end position="605"/>
    </location>
</feature>
<dbReference type="Proteomes" id="UP000799423">
    <property type="component" value="Unassembled WGS sequence"/>
</dbReference>